<dbReference type="InterPro" id="IPR037923">
    <property type="entry name" value="HTH-like"/>
</dbReference>
<dbReference type="PROSITE" id="PS01124">
    <property type="entry name" value="HTH_ARAC_FAMILY_2"/>
    <property type="match status" value="1"/>
</dbReference>
<dbReference type="PRINTS" id="PR00032">
    <property type="entry name" value="HTHARAC"/>
</dbReference>
<dbReference type="InterPro" id="IPR009057">
    <property type="entry name" value="Homeodomain-like_sf"/>
</dbReference>
<organism evidence="5 6">
    <name type="scientific">Marinicrinis lubricantis</name>
    <dbReference type="NCBI Taxonomy" id="2086470"/>
    <lineage>
        <taxon>Bacteria</taxon>
        <taxon>Bacillati</taxon>
        <taxon>Bacillota</taxon>
        <taxon>Bacilli</taxon>
        <taxon>Bacillales</taxon>
        <taxon>Paenibacillaceae</taxon>
    </lineage>
</organism>
<dbReference type="SUPFAM" id="SSF51215">
    <property type="entry name" value="Regulatory protein AraC"/>
    <property type="match status" value="1"/>
</dbReference>
<dbReference type="Gene3D" id="2.60.120.10">
    <property type="entry name" value="Jelly Rolls"/>
    <property type="match status" value="1"/>
</dbReference>
<evidence type="ECO:0000256" key="1">
    <source>
        <dbReference type="ARBA" id="ARBA00023015"/>
    </source>
</evidence>
<name>A0ABW1IQ31_9BACL</name>
<proteinExistence type="predicted"/>
<dbReference type="EMBL" id="JBHSQV010000144">
    <property type="protein sequence ID" value="MFC5986953.1"/>
    <property type="molecule type" value="Genomic_DNA"/>
</dbReference>
<dbReference type="InterPro" id="IPR014710">
    <property type="entry name" value="RmlC-like_jellyroll"/>
</dbReference>
<dbReference type="InterPro" id="IPR018062">
    <property type="entry name" value="HTH_AraC-typ_CS"/>
</dbReference>
<keyword evidence="3" id="KW-0804">Transcription</keyword>
<dbReference type="PANTHER" id="PTHR43280">
    <property type="entry name" value="ARAC-FAMILY TRANSCRIPTIONAL REGULATOR"/>
    <property type="match status" value="1"/>
</dbReference>
<dbReference type="InterPro" id="IPR018060">
    <property type="entry name" value="HTH_AraC"/>
</dbReference>
<dbReference type="Pfam" id="PF02311">
    <property type="entry name" value="AraC_binding"/>
    <property type="match status" value="1"/>
</dbReference>
<evidence type="ECO:0000256" key="3">
    <source>
        <dbReference type="ARBA" id="ARBA00023163"/>
    </source>
</evidence>
<keyword evidence="6" id="KW-1185">Reference proteome</keyword>
<keyword evidence="1" id="KW-0805">Transcription regulation</keyword>
<dbReference type="Gene3D" id="1.10.10.60">
    <property type="entry name" value="Homeodomain-like"/>
    <property type="match status" value="2"/>
</dbReference>
<dbReference type="InterPro" id="IPR020449">
    <property type="entry name" value="Tscrpt_reg_AraC-type_HTH"/>
</dbReference>
<dbReference type="PROSITE" id="PS00041">
    <property type="entry name" value="HTH_ARAC_FAMILY_1"/>
    <property type="match status" value="1"/>
</dbReference>
<evidence type="ECO:0000313" key="6">
    <source>
        <dbReference type="Proteomes" id="UP001596250"/>
    </source>
</evidence>
<dbReference type="Proteomes" id="UP001596250">
    <property type="component" value="Unassembled WGS sequence"/>
</dbReference>
<accession>A0ABW1IQ31</accession>
<dbReference type="InterPro" id="IPR003313">
    <property type="entry name" value="AraC-bd"/>
</dbReference>
<reference evidence="6" key="1">
    <citation type="journal article" date="2019" name="Int. J. Syst. Evol. Microbiol.">
        <title>The Global Catalogue of Microorganisms (GCM) 10K type strain sequencing project: providing services to taxonomists for standard genome sequencing and annotation.</title>
        <authorList>
            <consortium name="The Broad Institute Genomics Platform"/>
            <consortium name="The Broad Institute Genome Sequencing Center for Infectious Disease"/>
            <person name="Wu L."/>
            <person name="Ma J."/>
        </authorList>
    </citation>
    <scope>NUCLEOTIDE SEQUENCE [LARGE SCALE GENOMIC DNA]</scope>
    <source>
        <strain evidence="6">CCM 8749</strain>
    </source>
</reference>
<dbReference type="RefSeq" id="WP_379894261.1">
    <property type="nucleotide sequence ID" value="NZ_CBCSCT010000062.1"/>
</dbReference>
<dbReference type="Pfam" id="PF12833">
    <property type="entry name" value="HTH_18"/>
    <property type="match status" value="1"/>
</dbReference>
<dbReference type="PANTHER" id="PTHR43280:SF28">
    <property type="entry name" value="HTH-TYPE TRANSCRIPTIONAL ACTIVATOR RHAS"/>
    <property type="match status" value="1"/>
</dbReference>
<evidence type="ECO:0000313" key="5">
    <source>
        <dbReference type="EMBL" id="MFC5986953.1"/>
    </source>
</evidence>
<keyword evidence="2" id="KW-0238">DNA-binding</keyword>
<evidence type="ECO:0000259" key="4">
    <source>
        <dbReference type="PROSITE" id="PS01124"/>
    </source>
</evidence>
<sequence>MNPIRKQLIENNPFPFDLVYQNTKQPEHELPDHFHDGYELVYVYKGLGRFFIGSTFYDMREGDLFLLPPNTIHRAFPDEREPVTSTALFFGPLLMKWAGDDAYSPIRCFEIARKKSIYKMELAGAVRSQVEELLGRMHHERVHQSFGYSQAIVIHLLHLLLCLNRHSFTSDPSLGEAFALMPKWMKEILPYIDQHLTGPIGLSHLSTKASVSPPHFSRVFKQWTGMNVTDFILSKRIVMAKEQLVTTDENIEVIASHCGFESTSYFYKTFKRITGITPTEYKKKYRV</sequence>
<gene>
    <name evidence="5" type="ORF">ACFPXP_11060</name>
</gene>
<dbReference type="SMART" id="SM00342">
    <property type="entry name" value="HTH_ARAC"/>
    <property type="match status" value="1"/>
</dbReference>
<comment type="caution">
    <text evidence="5">The sequence shown here is derived from an EMBL/GenBank/DDBJ whole genome shotgun (WGS) entry which is preliminary data.</text>
</comment>
<protein>
    <submittedName>
        <fullName evidence="5">Helix-turn-helix domain-containing protein</fullName>
    </submittedName>
</protein>
<dbReference type="SUPFAM" id="SSF46689">
    <property type="entry name" value="Homeodomain-like"/>
    <property type="match status" value="2"/>
</dbReference>
<evidence type="ECO:0000256" key="2">
    <source>
        <dbReference type="ARBA" id="ARBA00023125"/>
    </source>
</evidence>
<feature type="domain" description="HTH araC/xylS-type" evidence="4">
    <location>
        <begin position="186"/>
        <end position="284"/>
    </location>
</feature>